<dbReference type="PANTHER" id="PTHR33099:SF11">
    <property type="entry name" value="FE2OG DIOXYGENASE DOMAIN-CONTAINING PROTEIN"/>
    <property type="match status" value="1"/>
</dbReference>
<keyword evidence="2" id="KW-1185">Reference proteome</keyword>
<dbReference type="Proteomes" id="UP000184330">
    <property type="component" value="Unassembled WGS sequence"/>
</dbReference>
<dbReference type="STRING" id="576137.A0A1L7XLC7"/>
<reference evidence="1 2" key="1">
    <citation type="submission" date="2016-03" db="EMBL/GenBank/DDBJ databases">
        <authorList>
            <person name="Ploux O."/>
        </authorList>
    </citation>
    <scope>NUCLEOTIDE SEQUENCE [LARGE SCALE GENOMIC DNA]</scope>
    <source>
        <strain evidence="1 2">UAMH 11012</strain>
    </source>
</reference>
<dbReference type="EMBL" id="FJOG01000033">
    <property type="protein sequence ID" value="CZR65823.1"/>
    <property type="molecule type" value="Genomic_DNA"/>
</dbReference>
<dbReference type="AlphaFoldDB" id="A0A1L7XLC7"/>
<sequence length="314" mass="35256">MKTAFGSLNSFERTLDQLVAACNAREGLDPSAFMTDFHPQNHGILDVISQVLLPSFKGTFLEKRADHRGITAKLNGMHLFKALVLETLNRFHIPNDEKFLGRLVVCIAHPHQGGGLGVTSGGGKHSTFFQWSDPDPNVTTAKVSEPPTASDLNPKGYENEITRKEHAIKDFSEAQLPWTFHKHTVHWAAFDADREFQMKPLHQGCQIFLSYDLVVTDRCALPLPESTSCDPILFPLFVGLRDIVERDEFMQSGGTIEYYCQHKYSHADKDAEERMPFALKGVNLVLYSLFLDRNLDTSQLSNSRDLASPLLRLA</sequence>
<proteinExistence type="predicted"/>
<protein>
    <submittedName>
        <fullName evidence="1">Uncharacterized protein</fullName>
    </submittedName>
</protein>
<dbReference type="PANTHER" id="PTHR33099">
    <property type="entry name" value="FE2OG DIOXYGENASE DOMAIN-CONTAINING PROTEIN"/>
    <property type="match status" value="1"/>
</dbReference>
<name>A0A1L7XLC7_9HELO</name>
<accession>A0A1L7XLC7</accession>
<organism evidence="1 2">
    <name type="scientific">Phialocephala subalpina</name>
    <dbReference type="NCBI Taxonomy" id="576137"/>
    <lineage>
        <taxon>Eukaryota</taxon>
        <taxon>Fungi</taxon>
        <taxon>Dikarya</taxon>
        <taxon>Ascomycota</taxon>
        <taxon>Pezizomycotina</taxon>
        <taxon>Leotiomycetes</taxon>
        <taxon>Helotiales</taxon>
        <taxon>Mollisiaceae</taxon>
        <taxon>Phialocephala</taxon>
        <taxon>Phialocephala fortinii species complex</taxon>
    </lineage>
</organism>
<gene>
    <name evidence="1" type="ORF">PAC_15723</name>
</gene>
<evidence type="ECO:0000313" key="2">
    <source>
        <dbReference type="Proteomes" id="UP000184330"/>
    </source>
</evidence>
<evidence type="ECO:0000313" key="1">
    <source>
        <dbReference type="EMBL" id="CZR65823.1"/>
    </source>
</evidence>
<dbReference type="OrthoDB" id="3559699at2759"/>